<keyword evidence="2 4" id="KW-0418">Kinase</keyword>
<dbReference type="InterPro" id="IPR029056">
    <property type="entry name" value="Ribokinase-like"/>
</dbReference>
<keyword evidence="5" id="KW-1185">Reference proteome</keyword>
<dbReference type="RefSeq" id="WP_101249262.1">
    <property type="nucleotide sequence ID" value="NZ_PIUM01000003.1"/>
</dbReference>
<dbReference type="InterPro" id="IPR011611">
    <property type="entry name" value="PfkB_dom"/>
</dbReference>
<feature type="domain" description="Carbohydrate kinase PfkB" evidence="3">
    <location>
        <begin position="35"/>
        <end position="223"/>
    </location>
</feature>
<accession>A0A2N3PZ99</accession>
<feature type="domain" description="Carbohydrate kinase PfkB" evidence="3">
    <location>
        <begin position="259"/>
        <end position="339"/>
    </location>
</feature>
<evidence type="ECO:0000313" key="4">
    <source>
        <dbReference type="EMBL" id="PKU25718.1"/>
    </source>
</evidence>
<dbReference type="PANTHER" id="PTHR10584">
    <property type="entry name" value="SUGAR KINASE"/>
    <property type="match status" value="1"/>
</dbReference>
<dbReference type="AlphaFoldDB" id="A0A2N3PZ99"/>
<dbReference type="Gene3D" id="3.40.1190.20">
    <property type="match status" value="1"/>
</dbReference>
<reference evidence="5" key="1">
    <citation type="submission" date="2017-12" db="EMBL/GenBank/DDBJ databases">
        <title>Draft genome sequence of Telmatospirillum siberiense 26-4b1T, an acidotolerant peatland alphaproteobacterium potentially involved in sulfur cycling.</title>
        <authorList>
            <person name="Hausmann B."/>
            <person name="Pjevac P."/>
            <person name="Schreck K."/>
            <person name="Herbold C.W."/>
            <person name="Daims H."/>
            <person name="Wagner M."/>
            <person name="Pester M."/>
            <person name="Loy A."/>
        </authorList>
    </citation>
    <scope>NUCLEOTIDE SEQUENCE [LARGE SCALE GENOMIC DNA]</scope>
    <source>
        <strain evidence="5">26-4b1</strain>
    </source>
</reference>
<gene>
    <name evidence="4" type="ORF">CWS72_03870</name>
</gene>
<dbReference type="Pfam" id="PF00294">
    <property type="entry name" value="PfkB"/>
    <property type="match status" value="2"/>
</dbReference>
<proteinExistence type="predicted"/>
<dbReference type="PANTHER" id="PTHR10584:SF166">
    <property type="entry name" value="RIBOKINASE"/>
    <property type="match status" value="1"/>
</dbReference>
<evidence type="ECO:0000256" key="1">
    <source>
        <dbReference type="ARBA" id="ARBA00022679"/>
    </source>
</evidence>
<sequence>MRMLTVGGAMIDTIAIIDSDRIERMTMFNAESSFLLLEEGGKTEAKEVSTHCGGGAVNAAVAMSRLGVDTAALVKLGRDARAETLLARLMEEGVSCRWALRDGRAPTGCSVLISSHDRNAAIFTFRGANTLLESADLHDDAFAVDAVYVSNLTNESAECFPEIVRKARAYGAIIAVNPGLRQLSAYGSAFLGCLENIDILSINRREAGALVPLLGRTAEEKGAVLALAEGGEPPLSAVKGLSGGGFEMSLPGFCRAVTALGPKYVVLTDGARGAFVATREALSFCPAAQCDVVGTAGAGDAFAATFAAFIALGRREEDALRAATWNAASVVGNVDTQTGLLPLEAIERALAGEARLPAVRRWPLCATRQTICQEG</sequence>
<protein>
    <submittedName>
        <fullName evidence="4">Carbohydrate kinase family protein</fullName>
    </submittedName>
</protein>
<dbReference type="GO" id="GO:0016301">
    <property type="term" value="F:kinase activity"/>
    <property type="evidence" value="ECO:0007669"/>
    <property type="project" value="UniProtKB-KW"/>
</dbReference>
<comment type="caution">
    <text evidence="4">The sequence shown here is derived from an EMBL/GenBank/DDBJ whole genome shotgun (WGS) entry which is preliminary data.</text>
</comment>
<organism evidence="4 5">
    <name type="scientific">Telmatospirillum siberiense</name>
    <dbReference type="NCBI Taxonomy" id="382514"/>
    <lineage>
        <taxon>Bacteria</taxon>
        <taxon>Pseudomonadati</taxon>
        <taxon>Pseudomonadota</taxon>
        <taxon>Alphaproteobacteria</taxon>
        <taxon>Rhodospirillales</taxon>
        <taxon>Rhodospirillaceae</taxon>
        <taxon>Telmatospirillum</taxon>
    </lineage>
</organism>
<name>A0A2N3PZ99_9PROT</name>
<keyword evidence="1" id="KW-0808">Transferase</keyword>
<evidence type="ECO:0000313" key="5">
    <source>
        <dbReference type="Proteomes" id="UP000233293"/>
    </source>
</evidence>
<dbReference type="SUPFAM" id="SSF53613">
    <property type="entry name" value="Ribokinase-like"/>
    <property type="match status" value="1"/>
</dbReference>
<dbReference type="EMBL" id="PIUM01000003">
    <property type="protein sequence ID" value="PKU25718.1"/>
    <property type="molecule type" value="Genomic_DNA"/>
</dbReference>
<dbReference type="OrthoDB" id="9792663at2"/>
<evidence type="ECO:0000256" key="2">
    <source>
        <dbReference type="ARBA" id="ARBA00022777"/>
    </source>
</evidence>
<dbReference type="Proteomes" id="UP000233293">
    <property type="component" value="Unassembled WGS sequence"/>
</dbReference>
<evidence type="ECO:0000259" key="3">
    <source>
        <dbReference type="Pfam" id="PF00294"/>
    </source>
</evidence>